<dbReference type="Pfam" id="PF00440">
    <property type="entry name" value="TetR_N"/>
    <property type="match status" value="1"/>
</dbReference>
<organism evidence="7 8">
    <name type="scientific">Burkholderia gladioli</name>
    <name type="common">Pseudomonas marginata</name>
    <name type="synonym">Phytomonas marginata</name>
    <dbReference type="NCBI Taxonomy" id="28095"/>
    <lineage>
        <taxon>Bacteria</taxon>
        <taxon>Pseudomonadati</taxon>
        <taxon>Pseudomonadota</taxon>
        <taxon>Betaproteobacteria</taxon>
        <taxon>Burkholderiales</taxon>
        <taxon>Burkholderiaceae</taxon>
        <taxon>Burkholderia</taxon>
    </lineage>
</organism>
<evidence type="ECO:0000256" key="1">
    <source>
        <dbReference type="ARBA" id="ARBA00023015"/>
    </source>
</evidence>
<dbReference type="Proteomes" id="UP000220629">
    <property type="component" value="Unassembled WGS sequence"/>
</dbReference>
<comment type="caution">
    <text evidence="7">The sequence shown here is derived from an EMBL/GenBank/DDBJ whole genome shotgun (WGS) entry which is preliminary data.</text>
</comment>
<evidence type="ECO:0000313" key="7">
    <source>
        <dbReference type="EMBL" id="PEH38091.1"/>
    </source>
</evidence>
<dbReference type="GO" id="GO:0003700">
    <property type="term" value="F:DNA-binding transcription factor activity"/>
    <property type="evidence" value="ECO:0007669"/>
    <property type="project" value="TreeGrafter"/>
</dbReference>
<dbReference type="SUPFAM" id="SSF48498">
    <property type="entry name" value="Tetracyclin repressor-like, C-terminal domain"/>
    <property type="match status" value="1"/>
</dbReference>
<dbReference type="PRINTS" id="PR00455">
    <property type="entry name" value="HTHTETR"/>
</dbReference>
<dbReference type="InterPro" id="IPR050109">
    <property type="entry name" value="HTH-type_TetR-like_transc_reg"/>
</dbReference>
<feature type="DNA-binding region" description="H-T-H motif" evidence="4">
    <location>
        <begin position="41"/>
        <end position="60"/>
    </location>
</feature>
<reference evidence="8" key="1">
    <citation type="submission" date="2017-09" db="EMBL/GenBank/DDBJ databases">
        <title>FDA dAtabase for Regulatory Grade micrObial Sequences (FDA-ARGOS): Supporting development and validation of Infectious Disease Dx tests.</title>
        <authorList>
            <person name="Minogue T."/>
            <person name="Wolcott M."/>
            <person name="Wasieloski L."/>
            <person name="Aguilar W."/>
            <person name="Moore D."/>
            <person name="Tallon L."/>
            <person name="Sadzewicz L."/>
            <person name="Ott S."/>
            <person name="Zhao X."/>
            <person name="Nagaraj S."/>
            <person name="Vavikolanu K."/>
            <person name="Aluvathingal J."/>
            <person name="Nadendla S."/>
            <person name="Sichtig H."/>
        </authorList>
    </citation>
    <scope>NUCLEOTIDE SEQUENCE [LARGE SCALE GENOMIC DNA]</scope>
    <source>
        <strain evidence="8">FDAARGOS_390</strain>
    </source>
</reference>
<dbReference type="PROSITE" id="PS50977">
    <property type="entry name" value="HTH_TETR_2"/>
    <property type="match status" value="1"/>
</dbReference>
<dbReference type="InterPro" id="IPR001647">
    <property type="entry name" value="HTH_TetR"/>
</dbReference>
<proteinExistence type="predicted"/>
<feature type="domain" description="HTH tetR-type" evidence="6">
    <location>
        <begin position="19"/>
        <end position="78"/>
    </location>
</feature>
<dbReference type="Pfam" id="PF21597">
    <property type="entry name" value="TetR_C_43"/>
    <property type="match status" value="1"/>
</dbReference>
<dbReference type="Gene3D" id="1.10.357.10">
    <property type="entry name" value="Tetracycline Repressor, domain 2"/>
    <property type="match status" value="1"/>
</dbReference>
<dbReference type="GO" id="GO:0000976">
    <property type="term" value="F:transcription cis-regulatory region binding"/>
    <property type="evidence" value="ECO:0007669"/>
    <property type="project" value="TreeGrafter"/>
</dbReference>
<evidence type="ECO:0000256" key="3">
    <source>
        <dbReference type="ARBA" id="ARBA00023163"/>
    </source>
</evidence>
<name>A0A2A7S3E1_BURGA</name>
<accession>A0A2A7S3E1</accession>
<keyword evidence="1" id="KW-0805">Transcription regulation</keyword>
<evidence type="ECO:0000256" key="5">
    <source>
        <dbReference type="SAM" id="MobiDB-lite"/>
    </source>
</evidence>
<evidence type="ECO:0000259" key="6">
    <source>
        <dbReference type="PROSITE" id="PS50977"/>
    </source>
</evidence>
<dbReference type="InterPro" id="IPR049445">
    <property type="entry name" value="TetR_SbtR-like_C"/>
</dbReference>
<keyword evidence="2 4" id="KW-0238">DNA-binding</keyword>
<gene>
    <name evidence="7" type="ORF">CRM94_27065</name>
</gene>
<keyword evidence="3" id="KW-0804">Transcription</keyword>
<dbReference type="RefSeq" id="WP_098153911.1">
    <property type="nucleotide sequence ID" value="NZ_CADEQH010000002.1"/>
</dbReference>
<dbReference type="AlphaFoldDB" id="A0A2A7S3E1"/>
<dbReference type="InterPro" id="IPR009057">
    <property type="entry name" value="Homeodomain-like_sf"/>
</dbReference>
<dbReference type="PANTHER" id="PTHR30055">
    <property type="entry name" value="HTH-TYPE TRANSCRIPTIONAL REGULATOR RUTR"/>
    <property type="match status" value="1"/>
</dbReference>
<dbReference type="PANTHER" id="PTHR30055:SF234">
    <property type="entry name" value="HTH-TYPE TRANSCRIPTIONAL REGULATOR BETI"/>
    <property type="match status" value="1"/>
</dbReference>
<evidence type="ECO:0000313" key="8">
    <source>
        <dbReference type="Proteomes" id="UP000220629"/>
    </source>
</evidence>
<feature type="region of interest" description="Disordered" evidence="5">
    <location>
        <begin position="1"/>
        <end position="21"/>
    </location>
</feature>
<evidence type="ECO:0000256" key="4">
    <source>
        <dbReference type="PROSITE-ProRule" id="PRU00335"/>
    </source>
</evidence>
<protein>
    <submittedName>
        <fullName evidence="7">TetR family transcriptional regulator</fullName>
    </submittedName>
</protein>
<dbReference type="SUPFAM" id="SSF46689">
    <property type="entry name" value="Homeodomain-like"/>
    <property type="match status" value="1"/>
</dbReference>
<evidence type="ECO:0000256" key="2">
    <source>
        <dbReference type="ARBA" id="ARBA00023125"/>
    </source>
</evidence>
<dbReference type="InterPro" id="IPR036271">
    <property type="entry name" value="Tet_transcr_reg_TetR-rel_C_sf"/>
</dbReference>
<sequence>MTQDKENGAPARKPRADGERNRQRLIEAAKTVFAAKGSSASLDEIARTAGVGIGTLYRHFPTRDALISGLYRNETTQMAEAATRLADTYAPAEALRQWLLLFIDYMATKHGMAEVLNSVMGGVGALYADSATCILGALQDLVDRATASGEIRLGLAPIDVLRAIAGVGTVSSEPGWEKSARQLVDIIMAGIRVR</sequence>
<dbReference type="EMBL" id="PDDY01000004">
    <property type="protein sequence ID" value="PEH38091.1"/>
    <property type="molecule type" value="Genomic_DNA"/>
</dbReference>